<feature type="binding site" evidence="7">
    <location>
        <position position="119"/>
    </location>
    <ligand>
        <name>sn-glycerol 3-phosphate</name>
        <dbReference type="ChEBI" id="CHEBI:57597"/>
    </ligand>
</feature>
<dbReference type="NCBIfam" id="NF000940">
    <property type="entry name" value="PRK00094.1-2"/>
    <property type="match status" value="1"/>
</dbReference>
<comment type="pathway">
    <text evidence="7">Membrane lipid metabolism; glycerophospholipid metabolism.</text>
</comment>
<feature type="binding site" evidence="7">
    <location>
        <position position="280"/>
    </location>
    <ligand>
        <name>sn-glycerol 3-phosphate</name>
        <dbReference type="ChEBI" id="CHEBI:57597"/>
    </ligand>
</feature>
<gene>
    <name evidence="7" type="primary">gpsA</name>
    <name evidence="12" type="ORF">WKV44_02005</name>
</gene>
<keyword evidence="7" id="KW-0521">NADP</keyword>
<reference evidence="12 13" key="1">
    <citation type="submission" date="2024-03" db="EMBL/GenBank/DDBJ databases">
        <title>Ignisphaera cupida sp. nov., a hyperthermophilic hydrolytic archaeon from a hot spring of Kamchatka, and proposal of Ignisphaeraceae fam. nov.</title>
        <authorList>
            <person name="Podosokorskaya O.A."/>
            <person name="Elcheninov A.G."/>
            <person name="Maltseva A.I."/>
            <person name="Zayulina K.S."/>
            <person name="Novikov A."/>
            <person name="Merkel A.Y."/>
        </authorList>
    </citation>
    <scope>NUCLEOTIDE SEQUENCE [LARGE SCALE GENOMIC DNA]</scope>
    <source>
        <strain evidence="12 13">38H-sp</strain>
    </source>
</reference>
<feature type="binding site" evidence="7">
    <location>
        <position position="59"/>
    </location>
    <ligand>
        <name>NADPH</name>
        <dbReference type="ChEBI" id="CHEBI:57783"/>
    </ligand>
</feature>
<name>A0ABU9U9Z9_9SPIR</name>
<evidence type="ECO:0000256" key="6">
    <source>
        <dbReference type="ARBA" id="ARBA00023264"/>
    </source>
</evidence>
<keyword evidence="7 8" id="KW-0520">NAD</keyword>
<feature type="binding site" evidence="7">
    <location>
        <position position="157"/>
    </location>
    <ligand>
        <name>NADPH</name>
        <dbReference type="ChEBI" id="CHEBI:57783"/>
    </ligand>
</feature>
<feature type="binding site" evidence="7">
    <location>
        <position position="208"/>
    </location>
    <ligand>
        <name>sn-glycerol 3-phosphate</name>
        <dbReference type="ChEBI" id="CHEBI:57597"/>
    </ligand>
</feature>
<dbReference type="EMBL" id="JBCHKQ010000001">
    <property type="protein sequence ID" value="MEM5947309.1"/>
    <property type="molecule type" value="Genomic_DNA"/>
</dbReference>
<keyword evidence="2 7" id="KW-0444">Lipid biosynthesis</keyword>
<dbReference type="InterPro" id="IPR036291">
    <property type="entry name" value="NAD(P)-bd_dom_sf"/>
</dbReference>
<evidence type="ECO:0000256" key="7">
    <source>
        <dbReference type="HAMAP-Rule" id="MF_00394"/>
    </source>
</evidence>
<feature type="binding site" evidence="7">
    <location>
        <position position="153"/>
    </location>
    <ligand>
        <name>sn-glycerol 3-phosphate</name>
        <dbReference type="ChEBI" id="CHEBI:57597"/>
    </ligand>
</feature>
<feature type="binding site" evidence="7">
    <location>
        <position position="119"/>
    </location>
    <ligand>
        <name>NADPH</name>
        <dbReference type="ChEBI" id="CHEBI:57783"/>
    </ligand>
</feature>
<keyword evidence="6 7" id="KW-1208">Phospholipid metabolism</keyword>
<dbReference type="EC" id="1.1.1.94" evidence="7"/>
<feature type="binding site" evidence="7">
    <location>
        <position position="22"/>
    </location>
    <ligand>
        <name>NADPH</name>
        <dbReference type="ChEBI" id="CHEBI:57783"/>
    </ligand>
</feature>
<keyword evidence="7" id="KW-0547">Nucleotide-binding</keyword>
<comment type="catalytic activity">
    <reaction evidence="7 9">
        <text>sn-glycerol 3-phosphate + NADP(+) = dihydroxyacetone phosphate + NADPH + H(+)</text>
        <dbReference type="Rhea" id="RHEA:11096"/>
        <dbReference type="ChEBI" id="CHEBI:15378"/>
        <dbReference type="ChEBI" id="CHEBI:57597"/>
        <dbReference type="ChEBI" id="CHEBI:57642"/>
        <dbReference type="ChEBI" id="CHEBI:57783"/>
        <dbReference type="ChEBI" id="CHEBI:58349"/>
        <dbReference type="EC" id="1.1.1.94"/>
    </reaction>
</comment>
<sequence>MKVNLSMPGFKGKVGVIGGGAWGTAIAQAVADNGYSVNLWIYEKEVAEDINNLGENTRYLPGVKLSRRISATTSVEEAVSKKDYILMVPPSVFIPSLTQQIAKTADVQKGKPVIAVFSKGFIPDKFGEPKLILDAMEEILPPFYKDNLVYVSGPSHAEEVGRGKLTGLISASKNPKNSIRIRNLLTTKRLLVFSSLDTTGVQVSAALKNVIAIAFGVLDALKDAGTSFVGDNTESLLLAAGLNEIQTLGIAMGATHPETFSSIAGVGDLDVTCRSIYGRNRRFGREIMTKNLLTPFRNIDDLISKIDRIGYLPEGVFASRQAYRIAKNSNLRVPIIKAVYRILNKEANPTHLMEEMLEGILRKTKPTGLLDNLKERFFND</sequence>
<evidence type="ECO:0000313" key="12">
    <source>
        <dbReference type="EMBL" id="MEM5947309.1"/>
    </source>
</evidence>
<dbReference type="Gene3D" id="3.40.50.720">
    <property type="entry name" value="NAD(P)-binding Rossmann-like Domain"/>
    <property type="match status" value="1"/>
</dbReference>
<evidence type="ECO:0000256" key="3">
    <source>
        <dbReference type="ARBA" id="ARBA00023002"/>
    </source>
</evidence>
<dbReference type="HAMAP" id="MF_00394">
    <property type="entry name" value="NAD_Glyc3P_dehydrog"/>
    <property type="match status" value="1"/>
</dbReference>
<dbReference type="Pfam" id="PF01210">
    <property type="entry name" value="NAD_Gly3P_dh_N"/>
    <property type="match status" value="1"/>
</dbReference>
<dbReference type="GO" id="GO:0047952">
    <property type="term" value="F:glycerol-3-phosphate dehydrogenase [NAD(P)+] activity"/>
    <property type="evidence" value="ECO:0007669"/>
    <property type="project" value="UniProtKB-EC"/>
</dbReference>
<evidence type="ECO:0000256" key="8">
    <source>
        <dbReference type="RuleBase" id="RU000437"/>
    </source>
</evidence>
<comment type="catalytic activity">
    <reaction evidence="7">
        <text>sn-glycerol 3-phosphate + NAD(+) = dihydroxyacetone phosphate + NADH + H(+)</text>
        <dbReference type="Rhea" id="RHEA:11092"/>
        <dbReference type="ChEBI" id="CHEBI:15378"/>
        <dbReference type="ChEBI" id="CHEBI:57540"/>
        <dbReference type="ChEBI" id="CHEBI:57597"/>
        <dbReference type="ChEBI" id="CHEBI:57642"/>
        <dbReference type="ChEBI" id="CHEBI:57945"/>
        <dbReference type="EC" id="1.1.1.94"/>
    </reaction>
</comment>
<dbReference type="PIRSF" id="PIRSF000114">
    <property type="entry name" value="Glycerol-3-P_dh"/>
    <property type="match status" value="1"/>
</dbReference>
<feature type="active site" description="Proton acceptor" evidence="7">
    <location>
        <position position="208"/>
    </location>
</feature>
<evidence type="ECO:0000256" key="2">
    <source>
        <dbReference type="ARBA" id="ARBA00022516"/>
    </source>
</evidence>
<comment type="caution">
    <text evidence="12">The sequence shown here is derived from an EMBL/GenBank/DDBJ whole genome shotgun (WGS) entry which is preliminary data.</text>
</comment>
<feature type="binding site" evidence="7">
    <location>
        <position position="279"/>
    </location>
    <ligand>
        <name>sn-glycerol 3-phosphate</name>
        <dbReference type="ChEBI" id="CHEBI:57597"/>
    </ligand>
</feature>
<feature type="binding site" evidence="7">
    <location>
        <position position="279"/>
    </location>
    <ligand>
        <name>NADPH</name>
        <dbReference type="ChEBI" id="CHEBI:57783"/>
    </ligand>
</feature>
<dbReference type="Proteomes" id="UP001466331">
    <property type="component" value="Unassembled WGS sequence"/>
</dbReference>
<feature type="binding site" evidence="7">
    <location>
        <position position="314"/>
    </location>
    <ligand>
        <name>NADPH</name>
        <dbReference type="ChEBI" id="CHEBI:57783"/>
    </ligand>
</feature>
<keyword evidence="13" id="KW-1185">Reference proteome</keyword>
<evidence type="ECO:0000256" key="4">
    <source>
        <dbReference type="ARBA" id="ARBA00023098"/>
    </source>
</evidence>
<comment type="caution">
    <text evidence="7">Lacks conserved residue(s) required for the propagation of feature annotation.</text>
</comment>
<proteinExistence type="inferred from homology"/>
<dbReference type="InterPro" id="IPR006168">
    <property type="entry name" value="G3P_DH_NAD-dep"/>
</dbReference>
<protein>
    <recommendedName>
        <fullName evidence="7">Glycerol-3-phosphate dehydrogenase [NAD(P)+]</fullName>
        <ecNumber evidence="7">1.1.1.94</ecNumber>
    </recommendedName>
    <alternativeName>
        <fullName evidence="7">NAD(P)(+)-dependent glycerol-3-phosphate dehydrogenase</fullName>
    </alternativeName>
    <alternativeName>
        <fullName evidence="7">NAD(P)H-dependent dihydroxyacetone-phosphate reductase</fullName>
    </alternativeName>
</protein>
<keyword evidence="4 7" id="KW-0443">Lipid metabolism</keyword>
<dbReference type="InterPro" id="IPR008927">
    <property type="entry name" value="6-PGluconate_DH-like_C_sf"/>
</dbReference>
<comment type="function">
    <text evidence="7">Catalyzes the reduction of the glycolytic intermediate dihydroxyacetone phosphate (DHAP) to sn-glycerol 3-phosphate (G3P), the key precursor for phospholipid synthesis.</text>
</comment>
<dbReference type="Gene3D" id="1.10.1040.10">
    <property type="entry name" value="N-(1-d-carboxylethyl)-l-norvaline Dehydrogenase, domain 2"/>
    <property type="match status" value="1"/>
</dbReference>
<evidence type="ECO:0000313" key="13">
    <source>
        <dbReference type="Proteomes" id="UP001466331"/>
    </source>
</evidence>
<dbReference type="PRINTS" id="PR00077">
    <property type="entry name" value="GPDHDRGNASE"/>
</dbReference>
<evidence type="ECO:0000259" key="10">
    <source>
        <dbReference type="Pfam" id="PF01210"/>
    </source>
</evidence>
<organism evidence="12 13">
    <name type="scientific">Rarispira pelagica</name>
    <dbReference type="NCBI Taxonomy" id="3141764"/>
    <lineage>
        <taxon>Bacteria</taxon>
        <taxon>Pseudomonadati</taxon>
        <taxon>Spirochaetota</taxon>
        <taxon>Spirochaetia</taxon>
        <taxon>Winmispirales</taxon>
        <taxon>Winmispiraceae</taxon>
        <taxon>Rarispira</taxon>
    </lineage>
</organism>
<feature type="binding site" evidence="7">
    <location>
        <position position="268"/>
    </location>
    <ligand>
        <name>sn-glycerol 3-phosphate</name>
        <dbReference type="ChEBI" id="CHEBI:57597"/>
    </ligand>
</feature>
<dbReference type="InterPro" id="IPR011128">
    <property type="entry name" value="G3P_DH_NAD-dep_N"/>
</dbReference>
<keyword evidence="5 7" id="KW-0594">Phospholipid biosynthesis</keyword>
<evidence type="ECO:0000259" key="11">
    <source>
        <dbReference type="Pfam" id="PF07479"/>
    </source>
</evidence>
<dbReference type="PANTHER" id="PTHR11728">
    <property type="entry name" value="GLYCEROL-3-PHOSPHATE DEHYDROGENASE"/>
    <property type="match status" value="1"/>
</dbReference>
<accession>A0ABU9U9Z9</accession>
<dbReference type="NCBIfam" id="NF000942">
    <property type="entry name" value="PRK00094.1-4"/>
    <property type="match status" value="1"/>
</dbReference>
<evidence type="ECO:0000256" key="9">
    <source>
        <dbReference type="RuleBase" id="RU000439"/>
    </source>
</evidence>
<evidence type="ECO:0000256" key="5">
    <source>
        <dbReference type="ARBA" id="ARBA00023209"/>
    </source>
</evidence>
<dbReference type="Pfam" id="PF07479">
    <property type="entry name" value="NAD_Gly3P_dh_C"/>
    <property type="match status" value="1"/>
</dbReference>
<dbReference type="RefSeq" id="WP_420068758.1">
    <property type="nucleotide sequence ID" value="NZ_JBCHKQ010000001.1"/>
</dbReference>
<dbReference type="SUPFAM" id="SSF51735">
    <property type="entry name" value="NAD(P)-binding Rossmann-fold domains"/>
    <property type="match status" value="1"/>
</dbReference>
<feature type="domain" description="Glycerol-3-phosphate dehydrogenase NAD-dependent N-terminal" evidence="10">
    <location>
        <begin position="13"/>
        <end position="176"/>
    </location>
</feature>
<dbReference type="InterPro" id="IPR013328">
    <property type="entry name" value="6PGD_dom2"/>
</dbReference>
<feature type="domain" description="Glycerol-3-phosphate dehydrogenase NAD-dependent C-terminal" evidence="11">
    <location>
        <begin position="197"/>
        <end position="353"/>
    </location>
</feature>
<feature type="binding site" evidence="7">
    <location>
        <position position="312"/>
    </location>
    <ligand>
        <name>NADPH</name>
        <dbReference type="ChEBI" id="CHEBI:57783"/>
    </ligand>
</feature>
<evidence type="ECO:0000256" key="1">
    <source>
        <dbReference type="ARBA" id="ARBA00011009"/>
    </source>
</evidence>
<feature type="binding site" evidence="7">
    <location>
        <position position="155"/>
    </location>
    <ligand>
        <name>sn-glycerol 3-phosphate</name>
        <dbReference type="ChEBI" id="CHEBI:57597"/>
    </ligand>
</feature>
<dbReference type="InterPro" id="IPR006109">
    <property type="entry name" value="G3P_DH_NAD-dep_C"/>
</dbReference>
<dbReference type="PANTHER" id="PTHR11728:SF1">
    <property type="entry name" value="GLYCEROL-3-PHOSPHATE DEHYDROGENASE [NAD(+)] 2, CHLOROPLASTIC"/>
    <property type="match status" value="1"/>
</dbReference>
<comment type="similarity">
    <text evidence="1 7 8">Belongs to the NAD-dependent glycerol-3-phosphate dehydrogenase family.</text>
</comment>
<dbReference type="SUPFAM" id="SSF48179">
    <property type="entry name" value="6-phosphogluconate dehydrogenase C-terminal domain-like"/>
    <property type="match status" value="1"/>
</dbReference>
<comment type="subcellular location">
    <subcellularLocation>
        <location evidence="7">Cytoplasm</location>
    </subcellularLocation>
</comment>
<keyword evidence="3 7" id="KW-0560">Oxidoreductase</keyword>
<keyword evidence="7" id="KW-0963">Cytoplasm</keyword>